<dbReference type="AlphaFoldDB" id="Q16TR1"/>
<dbReference type="Proteomes" id="UP000682892">
    <property type="component" value="Chromosome 2"/>
</dbReference>
<evidence type="ECO:0000256" key="1">
    <source>
        <dbReference type="SAM" id="MobiDB-lite"/>
    </source>
</evidence>
<reference evidence="2" key="3">
    <citation type="submission" date="2012-09" db="EMBL/GenBank/DDBJ databases">
        <authorList>
            <consortium name="VectorBase"/>
        </authorList>
    </citation>
    <scope>NUCLEOTIDE SEQUENCE</scope>
    <source>
        <strain evidence="2">Liverpool</strain>
    </source>
</reference>
<reference evidence="2" key="2">
    <citation type="journal article" date="2007" name="Science">
        <title>Genome sequence of Aedes aegypti, a major arbovirus vector.</title>
        <authorList>
            <person name="Nene V."/>
            <person name="Wortman J.R."/>
            <person name="Lawson D."/>
            <person name="Haas B."/>
            <person name="Kodira C."/>
            <person name="Tu Z.J."/>
            <person name="Loftus B."/>
            <person name="Xi Z."/>
            <person name="Megy K."/>
            <person name="Grabherr M."/>
            <person name="Ren Q."/>
            <person name="Zdobnov E.M."/>
            <person name="Lobo N.F."/>
            <person name="Campbell K.S."/>
            <person name="Brown S.E."/>
            <person name="Bonaldo M.F."/>
            <person name="Zhu J."/>
            <person name="Sinkins S.P."/>
            <person name="Hogenkamp D.G."/>
            <person name="Amedeo P."/>
            <person name="Arensburger P."/>
            <person name="Atkinson P.W."/>
            <person name="Bidwell S."/>
            <person name="Biedler J."/>
            <person name="Birney E."/>
            <person name="Bruggner R.V."/>
            <person name="Costas J."/>
            <person name="Coy M.R."/>
            <person name="Crabtree J."/>
            <person name="Crawford M."/>
            <person name="Debruyn B."/>
            <person name="Decaprio D."/>
            <person name="Eiglmeier K."/>
            <person name="Eisenstadt E."/>
            <person name="El-Dorry H."/>
            <person name="Gelbart W.M."/>
            <person name="Gomes S.L."/>
            <person name="Hammond M."/>
            <person name="Hannick L.I."/>
            <person name="Hogan J.R."/>
            <person name="Holmes M.H."/>
            <person name="Jaffe D."/>
            <person name="Johnston J.S."/>
            <person name="Kennedy R.C."/>
            <person name="Koo H."/>
            <person name="Kravitz S."/>
            <person name="Kriventseva E.V."/>
            <person name="Kulp D."/>
            <person name="Labutti K."/>
            <person name="Lee E."/>
            <person name="Li S."/>
            <person name="Lovin D.D."/>
            <person name="Mao C."/>
            <person name="Mauceli E."/>
            <person name="Menck C.F."/>
            <person name="Miller J.R."/>
            <person name="Montgomery P."/>
            <person name="Mori A."/>
            <person name="Nascimento A.L."/>
            <person name="Naveira H.F."/>
            <person name="Nusbaum C."/>
            <person name="O'leary S."/>
            <person name="Orvis J."/>
            <person name="Pertea M."/>
            <person name="Quesneville H."/>
            <person name="Reidenbach K.R."/>
            <person name="Rogers Y.H."/>
            <person name="Roth C.W."/>
            <person name="Schneider J.R."/>
            <person name="Schatz M."/>
            <person name="Shumway M."/>
            <person name="Stanke M."/>
            <person name="Stinson E.O."/>
            <person name="Tubio J.M."/>
            <person name="Vanzee J.P."/>
            <person name="Verjovski-Almeida S."/>
            <person name="Werner D."/>
            <person name="White O."/>
            <person name="Wyder S."/>
            <person name="Zeng Q."/>
            <person name="Zhao Q."/>
            <person name="Zhao Y."/>
            <person name="Hill C.A."/>
            <person name="Raikhel A.S."/>
            <person name="Soares M.B."/>
            <person name="Knudson D.L."/>
            <person name="Lee N.H."/>
            <person name="Galagan J."/>
            <person name="Salzberg S.L."/>
            <person name="Paulsen I.T."/>
            <person name="Dimopoulos G."/>
            <person name="Collins F.H."/>
            <person name="Birren B."/>
            <person name="Fraser-Liggett C.M."/>
            <person name="Severson D.W."/>
        </authorList>
    </citation>
    <scope>NUCLEOTIDE SEQUENCE [LARGE SCALE GENOMIC DNA]</scope>
    <source>
        <strain evidence="2">Liverpool</strain>
    </source>
</reference>
<reference evidence="2" key="1">
    <citation type="submission" date="2005-10" db="EMBL/GenBank/DDBJ databases">
        <authorList>
            <person name="Loftus B.J."/>
            <person name="Nene V.M."/>
            <person name="Hannick L.I."/>
            <person name="Bidwell S."/>
            <person name="Haas B."/>
            <person name="Amedeo P."/>
            <person name="Orvis J."/>
            <person name="Wortman J.R."/>
            <person name="White O.R."/>
            <person name="Salzberg S."/>
            <person name="Shumway M."/>
            <person name="Koo H."/>
            <person name="Zhao Y."/>
            <person name="Holmes M."/>
            <person name="Miller J."/>
            <person name="Schatz M."/>
            <person name="Pop M."/>
            <person name="Pai G."/>
            <person name="Utterback T."/>
            <person name="Rogers Y.-H."/>
            <person name="Kravitz S."/>
            <person name="Fraser C.M."/>
        </authorList>
    </citation>
    <scope>NUCLEOTIDE SEQUENCE</scope>
    <source>
        <strain evidence="2">Liverpool</strain>
    </source>
</reference>
<gene>
    <name evidence="2" type="ORF">AaeL_AAEL010156</name>
</gene>
<sequence length="51" mass="5822">MGIRLPICHRRRLRRRCHVFLDRPHPEQNGELPAGSDGFDNGGAAKKLERS</sequence>
<evidence type="ECO:0000313" key="2">
    <source>
        <dbReference type="EMBL" id="EAT37906.1"/>
    </source>
</evidence>
<organism evidence="2 3">
    <name type="scientific">Aedes aegypti</name>
    <name type="common">Yellowfever mosquito</name>
    <name type="synonym">Culex aegypti</name>
    <dbReference type="NCBI Taxonomy" id="7159"/>
    <lineage>
        <taxon>Eukaryota</taxon>
        <taxon>Metazoa</taxon>
        <taxon>Ecdysozoa</taxon>
        <taxon>Arthropoda</taxon>
        <taxon>Hexapoda</taxon>
        <taxon>Insecta</taxon>
        <taxon>Pterygota</taxon>
        <taxon>Neoptera</taxon>
        <taxon>Endopterygota</taxon>
        <taxon>Diptera</taxon>
        <taxon>Nematocera</taxon>
        <taxon>Culicoidea</taxon>
        <taxon>Culicidae</taxon>
        <taxon>Culicinae</taxon>
        <taxon>Aedini</taxon>
        <taxon>Aedes</taxon>
        <taxon>Stegomyia</taxon>
    </lineage>
</organism>
<dbReference type="EMBL" id="CH477642">
    <property type="protein sequence ID" value="EAT37906.1"/>
    <property type="molecule type" value="Genomic_DNA"/>
</dbReference>
<evidence type="ECO:0000313" key="3">
    <source>
        <dbReference type="Proteomes" id="UP000682892"/>
    </source>
</evidence>
<accession>Q16TR1</accession>
<feature type="region of interest" description="Disordered" evidence="1">
    <location>
        <begin position="23"/>
        <end position="51"/>
    </location>
</feature>
<proteinExistence type="predicted"/>
<name>Q16TR1_AEDAE</name>
<protein>
    <submittedName>
        <fullName evidence="2">AAEL010156-PA</fullName>
    </submittedName>
</protein>